<accession>A0ACB8U908</accession>
<protein>
    <submittedName>
        <fullName evidence="1">Uncharacterized protein</fullName>
    </submittedName>
</protein>
<evidence type="ECO:0000313" key="2">
    <source>
        <dbReference type="Proteomes" id="UP001055072"/>
    </source>
</evidence>
<name>A0ACB8U908_9APHY</name>
<sequence>MAWSLLHSPFMQSILSLVPSTLRKSLEGPPASPEDPPVSPSARLPAEPWKEEADRWKQLADKTAAERDQLRHETTQLHSELQRLSQDLDQAKHEAEESLNAQGEELQKQNDALKKMDKEVLNREEHIQRMGEEVSQREEHIKKMTLDVQQLEVEVKKMAEEVKKSDEEKRVLGEEVTRHDEESKKKDEELEKLKEELRKALNNAFEEKQQKNSVQTLLDTRQLEMDELKLVAGADTVAEDDVLKLLQKLNSDIVQTARATREIFRLDKSTRANGKAAMEAAGAIEGWVGSALPVLLSTQYRGNAVLLQAALQAMAVAFSSWISSSYSFMHEHDQILDETYKYVMNSENQAVLGRWRALTHKYAKQGMPNLVDELTKMFITDVRNLLLVAGSSTFQIDTLISRRRDGFRSIVESAINLRKAIGEDIVSCDFETVLIHPGDVFDGSGMETAYESGSKDSGSGAGKVICTSAMGLRRCKKTKMNGKGENQWDVAVLQKPQVVLESAILSGSS</sequence>
<comment type="caution">
    <text evidence="1">The sequence shown here is derived from an EMBL/GenBank/DDBJ whole genome shotgun (WGS) entry which is preliminary data.</text>
</comment>
<reference evidence="1" key="1">
    <citation type="journal article" date="2021" name="Environ. Microbiol.">
        <title>Gene family expansions and transcriptome signatures uncover fungal adaptations to wood decay.</title>
        <authorList>
            <person name="Hage H."/>
            <person name="Miyauchi S."/>
            <person name="Viragh M."/>
            <person name="Drula E."/>
            <person name="Min B."/>
            <person name="Chaduli D."/>
            <person name="Navarro D."/>
            <person name="Favel A."/>
            <person name="Norest M."/>
            <person name="Lesage-Meessen L."/>
            <person name="Balint B."/>
            <person name="Merenyi Z."/>
            <person name="de Eugenio L."/>
            <person name="Morin E."/>
            <person name="Martinez A.T."/>
            <person name="Baldrian P."/>
            <person name="Stursova M."/>
            <person name="Martinez M.J."/>
            <person name="Novotny C."/>
            <person name="Magnuson J.K."/>
            <person name="Spatafora J.W."/>
            <person name="Maurice S."/>
            <person name="Pangilinan J."/>
            <person name="Andreopoulos W."/>
            <person name="LaButti K."/>
            <person name="Hundley H."/>
            <person name="Na H."/>
            <person name="Kuo A."/>
            <person name="Barry K."/>
            <person name="Lipzen A."/>
            <person name="Henrissat B."/>
            <person name="Riley R."/>
            <person name="Ahrendt S."/>
            <person name="Nagy L.G."/>
            <person name="Grigoriev I.V."/>
            <person name="Martin F."/>
            <person name="Rosso M.N."/>
        </authorList>
    </citation>
    <scope>NUCLEOTIDE SEQUENCE</scope>
    <source>
        <strain evidence="1">CBS 384.51</strain>
    </source>
</reference>
<dbReference type="EMBL" id="MU274907">
    <property type="protein sequence ID" value="KAI0090872.1"/>
    <property type="molecule type" value="Genomic_DNA"/>
</dbReference>
<dbReference type="Proteomes" id="UP001055072">
    <property type="component" value="Unassembled WGS sequence"/>
</dbReference>
<evidence type="ECO:0000313" key="1">
    <source>
        <dbReference type="EMBL" id="KAI0090872.1"/>
    </source>
</evidence>
<proteinExistence type="predicted"/>
<gene>
    <name evidence="1" type="ORF">BDY19DRAFT_992273</name>
</gene>
<organism evidence="1 2">
    <name type="scientific">Irpex rosettiformis</name>
    <dbReference type="NCBI Taxonomy" id="378272"/>
    <lineage>
        <taxon>Eukaryota</taxon>
        <taxon>Fungi</taxon>
        <taxon>Dikarya</taxon>
        <taxon>Basidiomycota</taxon>
        <taxon>Agaricomycotina</taxon>
        <taxon>Agaricomycetes</taxon>
        <taxon>Polyporales</taxon>
        <taxon>Irpicaceae</taxon>
        <taxon>Irpex</taxon>
    </lineage>
</organism>
<keyword evidence="2" id="KW-1185">Reference proteome</keyword>